<organism evidence="1 2">
    <name type="scientific">Actinia tenebrosa</name>
    <name type="common">Australian red waratah sea anemone</name>
    <dbReference type="NCBI Taxonomy" id="6105"/>
    <lineage>
        <taxon>Eukaryota</taxon>
        <taxon>Metazoa</taxon>
        <taxon>Cnidaria</taxon>
        <taxon>Anthozoa</taxon>
        <taxon>Hexacorallia</taxon>
        <taxon>Actiniaria</taxon>
        <taxon>Actiniidae</taxon>
        <taxon>Actinia</taxon>
    </lineage>
</organism>
<keyword evidence="1" id="KW-1185">Reference proteome</keyword>
<dbReference type="Proteomes" id="UP000515163">
    <property type="component" value="Unplaced"/>
</dbReference>
<name>A0A6P8I7I5_ACTTE</name>
<proteinExistence type="predicted"/>
<evidence type="ECO:0000313" key="2">
    <source>
        <dbReference type="RefSeq" id="XP_031563953.1"/>
    </source>
</evidence>
<accession>A0A6P8I7I5</accession>
<gene>
    <name evidence="2" type="primary">LOC116299433</name>
</gene>
<dbReference type="KEGG" id="aten:116299433"/>
<protein>
    <submittedName>
        <fullName evidence="2">Uncharacterized protein LOC116299433</fullName>
    </submittedName>
</protein>
<dbReference type="InParanoid" id="A0A6P8I7I5"/>
<evidence type="ECO:0000313" key="1">
    <source>
        <dbReference type="Proteomes" id="UP000515163"/>
    </source>
</evidence>
<dbReference type="RefSeq" id="XP_031563953.1">
    <property type="nucleotide sequence ID" value="XM_031708093.1"/>
</dbReference>
<dbReference type="AlphaFoldDB" id="A0A6P8I7I5"/>
<dbReference type="OrthoDB" id="10067360at2759"/>
<dbReference type="GeneID" id="116299433"/>
<reference evidence="2" key="1">
    <citation type="submission" date="2025-08" db="UniProtKB">
        <authorList>
            <consortium name="RefSeq"/>
        </authorList>
    </citation>
    <scope>IDENTIFICATION</scope>
    <source>
        <tissue evidence="2">Tentacle</tissue>
    </source>
</reference>
<sequence>MLSAAKTWYIDSTFKVVHWPFTQLFTINTFVKSNNNAKQLSLVFVVLLEKKKKRRQKKYIIILNIQQLGLQPLYQQNEDVYKYVRKMMALPFLHHH</sequence>